<evidence type="ECO:0000313" key="3">
    <source>
        <dbReference type="Proteomes" id="UP001303160"/>
    </source>
</evidence>
<protein>
    <submittedName>
        <fullName evidence="2">Uncharacterized protein</fullName>
    </submittedName>
</protein>
<keyword evidence="3" id="KW-1185">Reference proteome</keyword>
<gene>
    <name evidence="2" type="ORF">QBC40DRAFT_276690</name>
</gene>
<keyword evidence="1" id="KW-1133">Transmembrane helix</keyword>
<keyword evidence="1" id="KW-0812">Transmembrane</keyword>
<dbReference type="EMBL" id="MU863898">
    <property type="protein sequence ID" value="KAK4202405.1"/>
    <property type="molecule type" value="Genomic_DNA"/>
</dbReference>
<dbReference type="Proteomes" id="UP001303160">
    <property type="component" value="Unassembled WGS sequence"/>
</dbReference>
<evidence type="ECO:0000256" key="1">
    <source>
        <dbReference type="SAM" id="Phobius"/>
    </source>
</evidence>
<dbReference type="AlphaFoldDB" id="A0AAN7AYZ0"/>
<name>A0AAN7AYZ0_9PEZI</name>
<organism evidence="2 3">
    <name type="scientific">Triangularia verruculosa</name>
    <dbReference type="NCBI Taxonomy" id="2587418"/>
    <lineage>
        <taxon>Eukaryota</taxon>
        <taxon>Fungi</taxon>
        <taxon>Dikarya</taxon>
        <taxon>Ascomycota</taxon>
        <taxon>Pezizomycotina</taxon>
        <taxon>Sordariomycetes</taxon>
        <taxon>Sordariomycetidae</taxon>
        <taxon>Sordariales</taxon>
        <taxon>Podosporaceae</taxon>
        <taxon>Triangularia</taxon>
    </lineage>
</organism>
<evidence type="ECO:0000313" key="2">
    <source>
        <dbReference type="EMBL" id="KAK4202405.1"/>
    </source>
</evidence>
<reference evidence="2" key="1">
    <citation type="journal article" date="2023" name="Mol. Phylogenet. Evol.">
        <title>Genome-scale phylogeny and comparative genomics of the fungal order Sordariales.</title>
        <authorList>
            <person name="Hensen N."/>
            <person name="Bonometti L."/>
            <person name="Westerberg I."/>
            <person name="Brannstrom I.O."/>
            <person name="Guillou S."/>
            <person name="Cros-Aarteil S."/>
            <person name="Calhoun S."/>
            <person name="Haridas S."/>
            <person name="Kuo A."/>
            <person name="Mondo S."/>
            <person name="Pangilinan J."/>
            <person name="Riley R."/>
            <person name="LaButti K."/>
            <person name="Andreopoulos B."/>
            <person name="Lipzen A."/>
            <person name="Chen C."/>
            <person name="Yan M."/>
            <person name="Daum C."/>
            <person name="Ng V."/>
            <person name="Clum A."/>
            <person name="Steindorff A."/>
            <person name="Ohm R.A."/>
            <person name="Martin F."/>
            <person name="Silar P."/>
            <person name="Natvig D.O."/>
            <person name="Lalanne C."/>
            <person name="Gautier V."/>
            <person name="Ament-Velasquez S.L."/>
            <person name="Kruys A."/>
            <person name="Hutchinson M.I."/>
            <person name="Powell A.J."/>
            <person name="Barry K."/>
            <person name="Miller A.N."/>
            <person name="Grigoriev I.V."/>
            <person name="Debuchy R."/>
            <person name="Gladieux P."/>
            <person name="Hiltunen Thoren M."/>
            <person name="Johannesson H."/>
        </authorList>
    </citation>
    <scope>NUCLEOTIDE SEQUENCE</scope>
    <source>
        <strain evidence="2">CBS 315.58</strain>
    </source>
</reference>
<reference evidence="2" key="2">
    <citation type="submission" date="2023-05" db="EMBL/GenBank/DDBJ databases">
        <authorList>
            <consortium name="Lawrence Berkeley National Laboratory"/>
            <person name="Steindorff A."/>
            <person name="Hensen N."/>
            <person name="Bonometti L."/>
            <person name="Westerberg I."/>
            <person name="Brannstrom I.O."/>
            <person name="Guillou S."/>
            <person name="Cros-Aarteil S."/>
            <person name="Calhoun S."/>
            <person name="Haridas S."/>
            <person name="Kuo A."/>
            <person name="Mondo S."/>
            <person name="Pangilinan J."/>
            <person name="Riley R."/>
            <person name="Labutti K."/>
            <person name="Andreopoulos B."/>
            <person name="Lipzen A."/>
            <person name="Chen C."/>
            <person name="Yanf M."/>
            <person name="Daum C."/>
            <person name="Ng V."/>
            <person name="Clum A."/>
            <person name="Ohm R."/>
            <person name="Martin F."/>
            <person name="Silar P."/>
            <person name="Natvig D."/>
            <person name="Lalanne C."/>
            <person name="Gautier V."/>
            <person name="Ament-Velasquez S.L."/>
            <person name="Kruys A."/>
            <person name="Hutchinson M.I."/>
            <person name="Powell A.J."/>
            <person name="Barry K."/>
            <person name="Miller A.N."/>
            <person name="Grigoriev I.V."/>
            <person name="Debuchy R."/>
            <person name="Gladieux P."/>
            <person name="Thoren M.H."/>
            <person name="Johannesson H."/>
        </authorList>
    </citation>
    <scope>NUCLEOTIDE SEQUENCE</scope>
    <source>
        <strain evidence="2">CBS 315.58</strain>
    </source>
</reference>
<accession>A0AAN7AYZ0</accession>
<sequence>MQAPLATSGRSLMLKGIQATMASVALWMMAPLMLSRLLTANHDTASHFSIPLSVSHKRGVDTNASEGDGLLLQYGQLLSVAQP</sequence>
<keyword evidence="1" id="KW-0472">Membrane</keyword>
<comment type="caution">
    <text evidence="2">The sequence shown here is derived from an EMBL/GenBank/DDBJ whole genome shotgun (WGS) entry which is preliminary data.</text>
</comment>
<proteinExistence type="predicted"/>
<feature type="transmembrane region" description="Helical" evidence="1">
    <location>
        <begin position="12"/>
        <end position="34"/>
    </location>
</feature>